<reference evidence="2 4" key="1">
    <citation type="submission" date="2015-10" db="EMBL/GenBank/DDBJ databases">
        <title>Complete genome sequence of hyperthermophilic archaeon Pyrodictium delaneyi Su06.</title>
        <authorList>
            <person name="Jung J.-H."/>
            <person name="Lin J."/>
            <person name="Holden J.F."/>
            <person name="Park C.-S."/>
        </authorList>
    </citation>
    <scope>NUCLEOTIDE SEQUENCE [LARGE SCALE GENOMIC DNA]</scope>
    <source>
        <strain evidence="2 4">Su06</strain>
    </source>
</reference>
<dbReference type="AlphaFoldDB" id="A0A0P0N2U5"/>
<dbReference type="EMBL" id="NCQP01000007">
    <property type="protein sequence ID" value="OWJ54115.1"/>
    <property type="molecule type" value="Genomic_DNA"/>
</dbReference>
<dbReference type="InterPro" id="IPR002589">
    <property type="entry name" value="Macro_dom"/>
</dbReference>
<proteinExistence type="predicted"/>
<sequence>MVAEVEVVKKISCGNREIVIAKGDITTIECDAVVNPANSLMFMGGGVAGALRRVAGKEVEEEARKHAPVPVGEAIATGAGKLEPRIKIIIHAPTMERPAMRTTTSKVRKAATAALALAAEKDIECLAFPAMGAGVGGLNAKDSLAAMLEALDEHWKSANTPKRVIFVAYNDRDLRQFLDVIERSRMTSCKDS</sequence>
<dbReference type="RefSeq" id="WP_055408119.1">
    <property type="nucleotide sequence ID" value="NZ_CP013011.1"/>
</dbReference>
<evidence type="ECO:0000259" key="1">
    <source>
        <dbReference type="PROSITE" id="PS51154"/>
    </source>
</evidence>
<dbReference type="Proteomes" id="UP000058613">
    <property type="component" value="Chromosome"/>
</dbReference>
<dbReference type="STRING" id="1273541.Pyrde_0616"/>
<evidence type="ECO:0000313" key="5">
    <source>
        <dbReference type="Proteomes" id="UP000196694"/>
    </source>
</evidence>
<evidence type="ECO:0000313" key="4">
    <source>
        <dbReference type="Proteomes" id="UP000058613"/>
    </source>
</evidence>
<name>A0A0P0N2U5_9CREN</name>
<organism evidence="2 4">
    <name type="scientific">Pyrodictium delaneyi</name>
    <dbReference type="NCBI Taxonomy" id="1273541"/>
    <lineage>
        <taxon>Archaea</taxon>
        <taxon>Thermoproteota</taxon>
        <taxon>Thermoprotei</taxon>
        <taxon>Desulfurococcales</taxon>
        <taxon>Pyrodictiaceae</taxon>
        <taxon>Pyrodictium</taxon>
    </lineage>
</organism>
<dbReference type="PROSITE" id="PS51154">
    <property type="entry name" value="MACRO"/>
    <property type="match status" value="1"/>
</dbReference>
<dbReference type="OrthoDB" id="15450at2157"/>
<dbReference type="EMBL" id="CP013011">
    <property type="protein sequence ID" value="ALL00666.1"/>
    <property type="molecule type" value="Genomic_DNA"/>
</dbReference>
<feature type="domain" description="Macro" evidence="1">
    <location>
        <begin position="5"/>
        <end position="185"/>
    </location>
</feature>
<dbReference type="SUPFAM" id="SSF52949">
    <property type="entry name" value="Macro domain-like"/>
    <property type="match status" value="1"/>
</dbReference>
<dbReference type="Gene3D" id="3.40.220.10">
    <property type="entry name" value="Leucine Aminopeptidase, subunit E, domain 1"/>
    <property type="match status" value="1"/>
</dbReference>
<dbReference type="PANTHER" id="PTHR11106:SF111">
    <property type="entry name" value="MACRO DOMAIN-CONTAINING PROTEIN"/>
    <property type="match status" value="1"/>
</dbReference>
<dbReference type="PANTHER" id="PTHR11106">
    <property type="entry name" value="GANGLIOSIDE INDUCED DIFFERENTIATION ASSOCIATED PROTEIN 2-RELATED"/>
    <property type="match status" value="1"/>
</dbReference>
<evidence type="ECO:0000313" key="2">
    <source>
        <dbReference type="EMBL" id="ALL00666.1"/>
    </source>
</evidence>
<dbReference type="SMART" id="SM00506">
    <property type="entry name" value="A1pp"/>
    <property type="match status" value="1"/>
</dbReference>
<reference evidence="3 5" key="2">
    <citation type="submission" date="2017-05" db="EMBL/GenBank/DDBJ databases">
        <title>The draft genome of the hyperthermophilic archaeon 'Pyrodictium delaneyi strain Hulk', an iron and nitrate reducer, reveals the capacity for sulfate reduction.</title>
        <authorList>
            <person name="Demey L.M."/>
            <person name="Miller C."/>
            <person name="Manzella M."/>
            <person name="Reguera G."/>
            <person name="Kashefi K."/>
        </authorList>
    </citation>
    <scope>NUCLEOTIDE SEQUENCE [LARGE SCALE GENOMIC DNA]</scope>
    <source>
        <strain evidence="3 5">Hulk</strain>
    </source>
</reference>
<dbReference type="GeneID" id="26098951"/>
<dbReference type="Proteomes" id="UP000196694">
    <property type="component" value="Unassembled WGS sequence"/>
</dbReference>
<keyword evidence="5" id="KW-1185">Reference proteome</keyword>
<gene>
    <name evidence="3" type="ORF">Pdsh_09680</name>
    <name evidence="2" type="ORF">Pyrde_0616</name>
</gene>
<accession>A0A0P0N2U5</accession>
<evidence type="ECO:0000313" key="3">
    <source>
        <dbReference type="EMBL" id="OWJ54115.1"/>
    </source>
</evidence>
<dbReference type="InterPro" id="IPR043472">
    <property type="entry name" value="Macro_dom-like"/>
</dbReference>
<dbReference type="KEGG" id="pdl:Pyrde_0616"/>
<dbReference type="Pfam" id="PF01661">
    <property type="entry name" value="Macro"/>
    <property type="match status" value="1"/>
</dbReference>
<protein>
    <submittedName>
        <fullName evidence="3">Appr-1-p processing protein</fullName>
    </submittedName>
</protein>